<gene>
    <name evidence="1" type="ORF">LEP1GSC024_0668</name>
</gene>
<organism evidence="1 2">
    <name type="scientific">Leptospira noguchii str. 2001034031</name>
    <dbReference type="NCBI Taxonomy" id="1193053"/>
    <lineage>
        <taxon>Bacteria</taxon>
        <taxon>Pseudomonadati</taxon>
        <taxon>Spirochaetota</taxon>
        <taxon>Spirochaetia</taxon>
        <taxon>Leptospirales</taxon>
        <taxon>Leptospiraceae</taxon>
        <taxon>Leptospira</taxon>
    </lineage>
</organism>
<dbReference type="EMBL" id="AKXB02000144">
    <property type="protein sequence ID" value="EMO87824.1"/>
    <property type="molecule type" value="Genomic_DNA"/>
</dbReference>
<dbReference type="AlphaFoldDB" id="M6YDU1"/>
<evidence type="ECO:0000313" key="2">
    <source>
        <dbReference type="Proteomes" id="UP000012138"/>
    </source>
</evidence>
<protein>
    <submittedName>
        <fullName evidence="1">Uncharacterized protein</fullName>
    </submittedName>
</protein>
<dbReference type="Proteomes" id="UP000012138">
    <property type="component" value="Unassembled WGS sequence"/>
</dbReference>
<reference evidence="1 2" key="1">
    <citation type="submission" date="2013-01" db="EMBL/GenBank/DDBJ databases">
        <authorList>
            <person name="Harkins D.M."/>
            <person name="Durkin A.S."/>
            <person name="Brinkac L.M."/>
            <person name="Haft D.H."/>
            <person name="Selengut J.D."/>
            <person name="Sanka R."/>
            <person name="DePew J."/>
            <person name="Purushe J."/>
            <person name="Whelen A.C."/>
            <person name="Vinetz J.M."/>
            <person name="Sutton G.G."/>
            <person name="Nierman W.C."/>
            <person name="Fouts D.E."/>
        </authorList>
    </citation>
    <scope>NUCLEOTIDE SEQUENCE [LARGE SCALE GENOMIC DNA]</scope>
    <source>
        <strain evidence="1 2">2001034031</strain>
    </source>
</reference>
<comment type="caution">
    <text evidence="1">The sequence shown here is derived from an EMBL/GenBank/DDBJ whole genome shotgun (WGS) entry which is preliminary data.</text>
</comment>
<evidence type="ECO:0000313" key="1">
    <source>
        <dbReference type="EMBL" id="EMO87824.1"/>
    </source>
</evidence>
<name>M6YDU1_9LEPT</name>
<sequence length="76" mass="8971">MKSWIGNVESILEFVCKNNWVLVPTCSGFRIKSRRFVKPNFSVKINCGNSYKFRFYSQLLKDVQESKNLYSKKLIN</sequence>
<accession>M6YDU1</accession>
<proteinExistence type="predicted"/>